<evidence type="ECO:0000313" key="2">
    <source>
        <dbReference type="EMBL" id="VEL37165.1"/>
    </source>
</evidence>
<feature type="region of interest" description="Disordered" evidence="1">
    <location>
        <begin position="114"/>
        <end position="154"/>
    </location>
</feature>
<reference evidence="2" key="1">
    <citation type="submission" date="2018-11" db="EMBL/GenBank/DDBJ databases">
        <authorList>
            <consortium name="Pathogen Informatics"/>
        </authorList>
    </citation>
    <scope>NUCLEOTIDE SEQUENCE</scope>
</reference>
<keyword evidence="3" id="KW-1185">Reference proteome</keyword>
<organism evidence="2 3">
    <name type="scientific">Protopolystoma xenopodis</name>
    <dbReference type="NCBI Taxonomy" id="117903"/>
    <lineage>
        <taxon>Eukaryota</taxon>
        <taxon>Metazoa</taxon>
        <taxon>Spiralia</taxon>
        <taxon>Lophotrochozoa</taxon>
        <taxon>Platyhelminthes</taxon>
        <taxon>Monogenea</taxon>
        <taxon>Polyopisthocotylea</taxon>
        <taxon>Polystomatidea</taxon>
        <taxon>Polystomatidae</taxon>
        <taxon>Protopolystoma</taxon>
    </lineage>
</organism>
<feature type="compositionally biased region" description="Basic and acidic residues" evidence="1">
    <location>
        <begin position="139"/>
        <end position="154"/>
    </location>
</feature>
<dbReference type="Proteomes" id="UP000784294">
    <property type="component" value="Unassembled WGS sequence"/>
</dbReference>
<evidence type="ECO:0000313" key="3">
    <source>
        <dbReference type="Proteomes" id="UP000784294"/>
    </source>
</evidence>
<comment type="caution">
    <text evidence="2">The sequence shown here is derived from an EMBL/GenBank/DDBJ whole genome shotgun (WGS) entry which is preliminary data.</text>
</comment>
<evidence type="ECO:0000256" key="1">
    <source>
        <dbReference type="SAM" id="MobiDB-lite"/>
    </source>
</evidence>
<gene>
    <name evidence="2" type="ORF">PXEA_LOCUS30605</name>
</gene>
<dbReference type="AlphaFoldDB" id="A0A3S5CU45"/>
<name>A0A3S5CU45_9PLAT</name>
<accession>A0A3S5CU45</accession>
<sequence>MIPNGHMCILFDYLLRVPPTGTILSSSFSSFTRIGAAIAGDPPGHTNVPPGGSEVNPLFSDIDRKLRLPLHRLAWQLWARLRLLVVKATTVLECLWESGYSSILSTVSTSADLPADASRPPQIDSHVCPASGAPTAARPSRDRQSSPASHSRDWQRRNGLELALVARRLAGLRRIVDLLQRCLDSALKTTQRWSVQTQLYAIR</sequence>
<dbReference type="EMBL" id="CAAALY010254201">
    <property type="protein sequence ID" value="VEL37165.1"/>
    <property type="molecule type" value="Genomic_DNA"/>
</dbReference>
<protein>
    <submittedName>
        <fullName evidence="2">Uncharacterized protein</fullName>
    </submittedName>
</protein>
<proteinExistence type="predicted"/>